<feature type="active site" description="Charge relay system" evidence="7 8">
    <location>
        <position position="195"/>
    </location>
</feature>
<evidence type="ECO:0000256" key="4">
    <source>
        <dbReference type="ARBA" id="ARBA00022729"/>
    </source>
</evidence>
<comment type="caution">
    <text evidence="13">The sequence shown here is derived from an EMBL/GenBank/DDBJ whole genome shotgun (WGS) entry which is preliminary data.</text>
</comment>
<organism evidence="13 14">
    <name type="scientific">Agrocybe pediades</name>
    <dbReference type="NCBI Taxonomy" id="84607"/>
    <lineage>
        <taxon>Eukaryota</taxon>
        <taxon>Fungi</taxon>
        <taxon>Dikarya</taxon>
        <taxon>Basidiomycota</taxon>
        <taxon>Agaricomycotina</taxon>
        <taxon>Agaricomycetes</taxon>
        <taxon>Agaricomycetidae</taxon>
        <taxon>Agaricales</taxon>
        <taxon>Agaricineae</taxon>
        <taxon>Strophariaceae</taxon>
        <taxon>Agrocybe</taxon>
    </lineage>
</organism>
<keyword evidence="5 8" id="KW-0378">Hydrolase</keyword>
<keyword evidence="4" id="KW-0732">Signal</keyword>
<dbReference type="InterPro" id="IPR015500">
    <property type="entry name" value="Peptidase_S8_subtilisin-rel"/>
</dbReference>
<reference evidence="13 14" key="1">
    <citation type="submission" date="2019-12" db="EMBL/GenBank/DDBJ databases">
        <authorList>
            <person name="Floudas D."/>
            <person name="Bentzer J."/>
            <person name="Ahren D."/>
            <person name="Johansson T."/>
            <person name="Persson P."/>
            <person name="Tunlid A."/>
        </authorList>
    </citation>
    <scope>NUCLEOTIDE SEQUENCE [LARGE SCALE GENOMIC DNA]</scope>
    <source>
        <strain evidence="13 14">CBS 102.39</strain>
    </source>
</reference>
<evidence type="ECO:0000259" key="12">
    <source>
        <dbReference type="Pfam" id="PF06280"/>
    </source>
</evidence>
<dbReference type="PROSITE" id="PS00137">
    <property type="entry name" value="SUBTILASE_HIS"/>
    <property type="match status" value="1"/>
</dbReference>
<evidence type="ECO:0000256" key="1">
    <source>
        <dbReference type="ARBA" id="ARBA00011073"/>
    </source>
</evidence>
<evidence type="ECO:0000256" key="7">
    <source>
        <dbReference type="PIRSR" id="PIRSR615500-1"/>
    </source>
</evidence>
<sequence length="933" mass="97205">MCCQLYILYISILTQTRHVHNSFTPIMKSALYWTLLSSFLSAGLAHGAVPISSVKQVTNIPTVPNKFIIEVDDLSDIPTKRSFTRSLDAVYESLRGRAIKFDVTKEFDSSGLFVGAALTLNSAQDVAAIASTPGVKSIRPVVRFDQPKPVKSHVVTGPNDAQVPPDGESTHILTGVDKLHAQGLIGTGIKIGIIDTGIDYTHPVLGGGIGPGHKVIGGFDFVGDAYNGTNTPMPDNDPLDQCNGHGTHVAGIIGANPGNEFNISGVAFGASISSYRVFGCSGSVTDDILVDALLRGVKEGQDILTLSLGGADGWTEGTATVVASRIAASGKIVTIAAGNDGSSGSWFTSGPGNGINVISAASLDNTVIPLQNLTVQGVQHDPITYFDTFPLPVLGDFPIFATSNDTTVVDDACNPLPASTPDLSKFVVVVRRGTCSFVQKLTNIAAKGGNLTLIYDNGNGFSDISVGNFQAVLIQPADGEFLVQQFVKGAPITVSFPQVGGAFNFPDPAGGLISSFTSYGPTNDMFFKPAVAAPGGNIISTFPVPLGSFAVLSGTSMATPFIAGSSALLLAAKGKTAAVAKSARDLFETTAQPIGSSKTDGDPLQTLTQQGAGLINVFSAIHTTTIVSPGELILNDTANFKPIHTFTVKNTGNTLKKFKLSHVPAGTALTVQPGTIFASDGPVPLSSTAASVTIIPNTLILLPGQSQTVLATFKPPTGLDPSTFPVFSGFIQIAGPTAADTAHVSYLGLQGSLKNKQVIDDTDEFFGVPTPALLDAAGDVQSGPVNYTFVGDDVPTLVWRLAFGTPAFRADLVSSNINFKPTITSRSFGNFGPFFSFPSPHNGGSFAQVKIVGPLAEFDFVSRNNDDTTPGGEGSNSFVLETPTFANGTTIPNGSYRVLIRALRVTGDPKNEADYESWLSPVLGIQASPSKSP</sequence>
<comment type="similarity">
    <text evidence="1 8 9">Belongs to the peptidase S8 family.</text>
</comment>
<evidence type="ECO:0000313" key="13">
    <source>
        <dbReference type="EMBL" id="KAF4621067.1"/>
    </source>
</evidence>
<feature type="active site" description="Charge relay system" evidence="7 8">
    <location>
        <position position="245"/>
    </location>
</feature>
<protein>
    <recommendedName>
        <fullName evidence="15">Subtilisin-like protease</fullName>
    </recommendedName>
</protein>
<dbReference type="GO" id="GO:0016020">
    <property type="term" value="C:membrane"/>
    <property type="evidence" value="ECO:0007669"/>
    <property type="project" value="InterPro"/>
</dbReference>
<evidence type="ECO:0000259" key="10">
    <source>
        <dbReference type="Pfam" id="PF00082"/>
    </source>
</evidence>
<dbReference type="Pfam" id="PF00082">
    <property type="entry name" value="Peptidase_S8"/>
    <property type="match status" value="1"/>
</dbReference>
<feature type="domain" description="C5a peptidase/Subtilisin-like protease SBT2-like Fn3-like" evidence="12">
    <location>
        <begin position="634"/>
        <end position="738"/>
    </location>
</feature>
<dbReference type="InterPro" id="IPR000209">
    <property type="entry name" value="Peptidase_S8/S53_dom"/>
</dbReference>
<evidence type="ECO:0000256" key="2">
    <source>
        <dbReference type="ARBA" id="ARBA00022512"/>
    </source>
</evidence>
<name>A0A8H4R3E7_9AGAR</name>
<dbReference type="EMBL" id="JAACJL010000015">
    <property type="protein sequence ID" value="KAF4621067.1"/>
    <property type="molecule type" value="Genomic_DNA"/>
</dbReference>
<dbReference type="InterPro" id="IPR036852">
    <property type="entry name" value="Peptidase_S8/S53_dom_sf"/>
</dbReference>
<dbReference type="CDD" id="cd07489">
    <property type="entry name" value="Peptidases_S8_5"/>
    <property type="match status" value="1"/>
</dbReference>
<keyword evidence="2" id="KW-0964">Secreted</keyword>
<dbReference type="InterPro" id="IPR023827">
    <property type="entry name" value="Peptidase_S8_Asp-AS"/>
</dbReference>
<dbReference type="PROSITE" id="PS00136">
    <property type="entry name" value="SUBTILASE_ASP"/>
    <property type="match status" value="1"/>
</dbReference>
<feature type="domain" description="PA" evidence="11">
    <location>
        <begin position="408"/>
        <end position="479"/>
    </location>
</feature>
<evidence type="ECO:0000256" key="5">
    <source>
        <dbReference type="ARBA" id="ARBA00022801"/>
    </source>
</evidence>
<feature type="domain" description="Peptidase S8/S53" evidence="10">
    <location>
        <begin position="186"/>
        <end position="613"/>
    </location>
</feature>
<dbReference type="InterPro" id="IPR003137">
    <property type="entry name" value="PA_domain"/>
</dbReference>
<dbReference type="PRINTS" id="PR00723">
    <property type="entry name" value="SUBTILISIN"/>
</dbReference>
<dbReference type="InterPro" id="IPR050131">
    <property type="entry name" value="Peptidase_S8_subtilisin-like"/>
</dbReference>
<dbReference type="GO" id="GO:0006508">
    <property type="term" value="P:proteolysis"/>
    <property type="evidence" value="ECO:0007669"/>
    <property type="project" value="UniProtKB-KW"/>
</dbReference>
<dbReference type="Proteomes" id="UP000521872">
    <property type="component" value="Unassembled WGS sequence"/>
</dbReference>
<evidence type="ECO:0000256" key="6">
    <source>
        <dbReference type="ARBA" id="ARBA00022825"/>
    </source>
</evidence>
<keyword evidence="3 8" id="KW-0645">Protease</keyword>
<dbReference type="InterPro" id="IPR022398">
    <property type="entry name" value="Peptidase_S8_His-AS"/>
</dbReference>
<dbReference type="Gene3D" id="3.40.50.200">
    <property type="entry name" value="Peptidase S8/S53 domain"/>
    <property type="match status" value="2"/>
</dbReference>
<evidence type="ECO:0008006" key="15">
    <source>
        <dbReference type="Google" id="ProtNLM"/>
    </source>
</evidence>
<evidence type="ECO:0000256" key="9">
    <source>
        <dbReference type="RuleBase" id="RU003355"/>
    </source>
</evidence>
<keyword evidence="6 8" id="KW-0720">Serine protease</keyword>
<dbReference type="Pfam" id="PF06280">
    <property type="entry name" value="fn3_5"/>
    <property type="match status" value="1"/>
</dbReference>
<gene>
    <name evidence="13" type="ORF">D9613_000160</name>
</gene>
<dbReference type="PROSITE" id="PS00138">
    <property type="entry name" value="SUBTILASE_SER"/>
    <property type="match status" value="1"/>
</dbReference>
<keyword evidence="14" id="KW-1185">Reference proteome</keyword>
<evidence type="ECO:0000256" key="3">
    <source>
        <dbReference type="ARBA" id="ARBA00022670"/>
    </source>
</evidence>
<dbReference type="InterPro" id="IPR034187">
    <property type="entry name" value="Peptidases_S8_5"/>
</dbReference>
<dbReference type="InterPro" id="IPR010435">
    <property type="entry name" value="C5a/SBT2-like_Fn3"/>
</dbReference>
<dbReference type="CDD" id="cd02124">
    <property type="entry name" value="PA_PoS1_like"/>
    <property type="match status" value="1"/>
</dbReference>
<dbReference type="PANTHER" id="PTHR43806">
    <property type="entry name" value="PEPTIDASE S8"/>
    <property type="match status" value="1"/>
</dbReference>
<dbReference type="PROSITE" id="PS51892">
    <property type="entry name" value="SUBTILASE"/>
    <property type="match status" value="1"/>
</dbReference>
<dbReference type="GO" id="GO:0005615">
    <property type="term" value="C:extracellular space"/>
    <property type="evidence" value="ECO:0007669"/>
    <property type="project" value="TreeGrafter"/>
</dbReference>
<evidence type="ECO:0000256" key="8">
    <source>
        <dbReference type="PROSITE-ProRule" id="PRU01240"/>
    </source>
</evidence>
<feature type="active site" description="Charge relay system" evidence="7 8">
    <location>
        <position position="556"/>
    </location>
</feature>
<evidence type="ECO:0000259" key="11">
    <source>
        <dbReference type="Pfam" id="PF02225"/>
    </source>
</evidence>
<dbReference type="InterPro" id="IPR023828">
    <property type="entry name" value="Peptidase_S8_Ser-AS"/>
</dbReference>
<dbReference type="Gene3D" id="3.50.30.30">
    <property type="match status" value="1"/>
</dbReference>
<dbReference type="SUPFAM" id="SSF52743">
    <property type="entry name" value="Subtilisin-like"/>
    <property type="match status" value="1"/>
</dbReference>
<evidence type="ECO:0000313" key="14">
    <source>
        <dbReference type="Proteomes" id="UP000521872"/>
    </source>
</evidence>
<dbReference type="Pfam" id="PF02225">
    <property type="entry name" value="PA"/>
    <property type="match status" value="1"/>
</dbReference>
<keyword evidence="2" id="KW-0134">Cell wall</keyword>
<dbReference type="GO" id="GO:0004252">
    <property type="term" value="F:serine-type endopeptidase activity"/>
    <property type="evidence" value="ECO:0007669"/>
    <property type="project" value="UniProtKB-UniRule"/>
</dbReference>
<dbReference type="PANTHER" id="PTHR43806:SF66">
    <property type="entry name" value="SERIN ENDOPEPTIDASE"/>
    <property type="match status" value="1"/>
</dbReference>
<dbReference type="AlphaFoldDB" id="A0A8H4R3E7"/>
<proteinExistence type="inferred from homology"/>
<accession>A0A8H4R3E7</accession>